<reference evidence="1" key="1">
    <citation type="submission" date="2018-02" db="EMBL/GenBank/DDBJ databases">
        <title>Rhizophora mucronata_Transcriptome.</title>
        <authorList>
            <person name="Meera S.P."/>
            <person name="Sreeshan A."/>
            <person name="Augustine A."/>
        </authorList>
    </citation>
    <scope>NUCLEOTIDE SEQUENCE</scope>
    <source>
        <tissue evidence="1">Leaf</tissue>
    </source>
</reference>
<accession>A0A2P2PAT9</accession>
<organism evidence="1">
    <name type="scientific">Rhizophora mucronata</name>
    <name type="common">Asiatic mangrove</name>
    <dbReference type="NCBI Taxonomy" id="61149"/>
    <lineage>
        <taxon>Eukaryota</taxon>
        <taxon>Viridiplantae</taxon>
        <taxon>Streptophyta</taxon>
        <taxon>Embryophyta</taxon>
        <taxon>Tracheophyta</taxon>
        <taxon>Spermatophyta</taxon>
        <taxon>Magnoliopsida</taxon>
        <taxon>eudicotyledons</taxon>
        <taxon>Gunneridae</taxon>
        <taxon>Pentapetalae</taxon>
        <taxon>rosids</taxon>
        <taxon>fabids</taxon>
        <taxon>Malpighiales</taxon>
        <taxon>Rhizophoraceae</taxon>
        <taxon>Rhizophora</taxon>
    </lineage>
</organism>
<proteinExistence type="predicted"/>
<evidence type="ECO:0000313" key="1">
    <source>
        <dbReference type="EMBL" id="MBX51874.1"/>
    </source>
</evidence>
<dbReference type="EMBL" id="GGEC01071390">
    <property type="protein sequence ID" value="MBX51874.1"/>
    <property type="molecule type" value="Transcribed_RNA"/>
</dbReference>
<dbReference type="AlphaFoldDB" id="A0A2P2PAT9"/>
<protein>
    <submittedName>
        <fullName evidence="1">Uncharacterized protein</fullName>
    </submittedName>
</protein>
<sequence>MPLSQRKMMESWPKWALNTFREISSKSLVWLSKS</sequence>
<name>A0A2P2PAT9_RHIMU</name>